<evidence type="ECO:0000313" key="1">
    <source>
        <dbReference type="EMBL" id="MCZ8547709.1"/>
    </source>
</evidence>
<protein>
    <submittedName>
        <fullName evidence="1">OsmC family protein</fullName>
    </submittedName>
</protein>
<dbReference type="InterPro" id="IPR003718">
    <property type="entry name" value="OsmC/Ohr_fam"/>
</dbReference>
<dbReference type="InterPro" id="IPR015946">
    <property type="entry name" value="KH_dom-like_a/b"/>
</dbReference>
<accession>A0ABT4R1H7</accession>
<organism evidence="1 2">
    <name type="scientific">Mesorhizobium qingshengii</name>
    <dbReference type="NCBI Taxonomy" id="1165689"/>
    <lineage>
        <taxon>Bacteria</taxon>
        <taxon>Pseudomonadati</taxon>
        <taxon>Pseudomonadota</taxon>
        <taxon>Alphaproteobacteria</taxon>
        <taxon>Hyphomicrobiales</taxon>
        <taxon>Phyllobacteriaceae</taxon>
        <taxon>Mesorhizobium</taxon>
    </lineage>
</organism>
<name>A0ABT4R1H7_9HYPH</name>
<dbReference type="EMBL" id="JAPFQA010000017">
    <property type="protein sequence ID" value="MCZ8547709.1"/>
    <property type="molecule type" value="Genomic_DNA"/>
</dbReference>
<keyword evidence="2" id="KW-1185">Reference proteome</keyword>
<comment type="caution">
    <text evidence="1">The sequence shown here is derived from an EMBL/GenBank/DDBJ whole genome shotgun (WGS) entry which is preliminary data.</text>
</comment>
<proteinExistence type="predicted"/>
<reference evidence="1" key="1">
    <citation type="submission" date="2022-11" db="EMBL/GenBank/DDBJ databases">
        <authorList>
            <person name="Coimbra C."/>
        </authorList>
    </citation>
    <scope>NUCLEOTIDE SEQUENCE</scope>
    <source>
        <strain evidence="1">Jales19</strain>
    </source>
</reference>
<dbReference type="Gene3D" id="3.30.300.20">
    <property type="match status" value="1"/>
</dbReference>
<dbReference type="RefSeq" id="WP_269907984.1">
    <property type="nucleotide sequence ID" value="NZ_JAPFQA010000017.1"/>
</dbReference>
<gene>
    <name evidence="1" type="ORF">OOJ09_26280</name>
</gene>
<evidence type="ECO:0000313" key="2">
    <source>
        <dbReference type="Proteomes" id="UP001152178"/>
    </source>
</evidence>
<dbReference type="Proteomes" id="UP001152178">
    <property type="component" value="Unassembled WGS sequence"/>
</dbReference>
<sequence length="140" mass="14339">MVSMTVELRNVEGTQAAMGWAGGHTIIVDRPEGKAGGMGLGFNGGQLLALAIGGCFCNDLRYVAEEMGARLGKIAVTVTLTLEGQPLLATTATMVVACETLDGSDPAQIIAGAGAISTVSNSLRRGVPVSIETNAERSFD</sequence>
<dbReference type="InterPro" id="IPR036102">
    <property type="entry name" value="OsmC/Ohrsf"/>
</dbReference>
<dbReference type="Pfam" id="PF02566">
    <property type="entry name" value="OsmC"/>
    <property type="match status" value="1"/>
</dbReference>
<dbReference type="SUPFAM" id="SSF82784">
    <property type="entry name" value="OsmC-like"/>
    <property type="match status" value="1"/>
</dbReference>